<gene>
    <name evidence="5" type="ORF">OWO01_11150</name>
</gene>
<organism evidence="5 6">
    <name type="scientific">Natronobacillus azotifigens</name>
    <dbReference type="NCBI Taxonomy" id="472978"/>
    <lineage>
        <taxon>Bacteria</taxon>
        <taxon>Bacillati</taxon>
        <taxon>Bacillota</taxon>
        <taxon>Bacilli</taxon>
        <taxon>Bacillales</taxon>
        <taxon>Bacillaceae</taxon>
        <taxon>Natronobacillus</taxon>
    </lineage>
</organism>
<proteinExistence type="inferred from homology"/>
<dbReference type="Pfam" id="PF00011">
    <property type="entry name" value="HSP20"/>
    <property type="match status" value="1"/>
</dbReference>
<dbReference type="SUPFAM" id="SSF49764">
    <property type="entry name" value="HSP20-like chaperones"/>
    <property type="match status" value="1"/>
</dbReference>
<feature type="domain" description="SHSP" evidence="4">
    <location>
        <begin position="61"/>
        <end position="175"/>
    </location>
</feature>
<feature type="compositionally biased region" description="Low complexity" evidence="3">
    <location>
        <begin position="40"/>
        <end position="56"/>
    </location>
</feature>
<reference evidence="5" key="1">
    <citation type="submission" date="2022-11" db="EMBL/GenBank/DDBJ databases">
        <title>WGS of Natronobacillus azotifigens 24KS-1, an anaerobic diazotrophic haloalkaliphile from soda-rich habitats.</title>
        <authorList>
            <person name="Sorokin D.Y."/>
            <person name="Merkel A.Y."/>
        </authorList>
    </citation>
    <scope>NUCLEOTIDE SEQUENCE</scope>
    <source>
        <strain evidence="5">24KS-1</strain>
    </source>
</reference>
<sequence length="178" mass="20643">MNDYWPKQWNKVLPSVLGEDFFSSFQEAFEKNEENEGNNEIDANNNNNNNNNNNQKNITLQKNNEQVSSIMVNIYESNNEVLCIFRLPGLKLKDVDISIYGVTLEVNGKVYVEETGYRPIHQEIYEGPVHRKVTLPLPVRDDKIDASYNHGYLILRLHRLIQPGDKPKNIVIKDLENK</sequence>
<comment type="caution">
    <text evidence="5">The sequence shown here is derived from an EMBL/GenBank/DDBJ whole genome shotgun (WGS) entry which is preliminary data.</text>
</comment>
<dbReference type="Proteomes" id="UP001084197">
    <property type="component" value="Unassembled WGS sequence"/>
</dbReference>
<accession>A0A9J6RDG4</accession>
<keyword evidence="6" id="KW-1185">Reference proteome</keyword>
<evidence type="ECO:0000313" key="6">
    <source>
        <dbReference type="Proteomes" id="UP001084197"/>
    </source>
</evidence>
<evidence type="ECO:0000256" key="3">
    <source>
        <dbReference type="SAM" id="MobiDB-lite"/>
    </source>
</evidence>
<evidence type="ECO:0000256" key="1">
    <source>
        <dbReference type="PROSITE-ProRule" id="PRU00285"/>
    </source>
</evidence>
<dbReference type="RefSeq" id="WP_268780543.1">
    <property type="nucleotide sequence ID" value="NZ_JAPRAT010000022.1"/>
</dbReference>
<name>A0A9J6RDG4_9BACI</name>
<dbReference type="PROSITE" id="PS01031">
    <property type="entry name" value="SHSP"/>
    <property type="match status" value="1"/>
</dbReference>
<protein>
    <submittedName>
        <fullName evidence="5">Hsp20/alpha crystallin family protein</fullName>
    </submittedName>
</protein>
<evidence type="ECO:0000256" key="2">
    <source>
        <dbReference type="RuleBase" id="RU003616"/>
    </source>
</evidence>
<evidence type="ECO:0000259" key="4">
    <source>
        <dbReference type="PROSITE" id="PS01031"/>
    </source>
</evidence>
<feature type="region of interest" description="Disordered" evidence="3">
    <location>
        <begin position="32"/>
        <end position="56"/>
    </location>
</feature>
<dbReference type="Gene3D" id="2.60.40.790">
    <property type="match status" value="1"/>
</dbReference>
<evidence type="ECO:0000313" key="5">
    <source>
        <dbReference type="EMBL" id="MCZ0703778.1"/>
    </source>
</evidence>
<dbReference type="AlphaFoldDB" id="A0A9J6RDG4"/>
<dbReference type="InterPro" id="IPR008978">
    <property type="entry name" value="HSP20-like_chaperone"/>
</dbReference>
<dbReference type="CDD" id="cd06464">
    <property type="entry name" value="ACD_sHsps-like"/>
    <property type="match status" value="1"/>
</dbReference>
<dbReference type="InterPro" id="IPR002068">
    <property type="entry name" value="A-crystallin/Hsp20_dom"/>
</dbReference>
<dbReference type="EMBL" id="JAPRAT010000022">
    <property type="protein sequence ID" value="MCZ0703778.1"/>
    <property type="molecule type" value="Genomic_DNA"/>
</dbReference>
<comment type="similarity">
    <text evidence="1 2">Belongs to the small heat shock protein (HSP20) family.</text>
</comment>